<dbReference type="Proteomes" id="UP000292082">
    <property type="component" value="Unassembled WGS sequence"/>
</dbReference>
<dbReference type="EMBL" id="ML145147">
    <property type="protein sequence ID" value="TBU56713.1"/>
    <property type="molecule type" value="Genomic_DNA"/>
</dbReference>
<reference evidence="1 2" key="1">
    <citation type="submission" date="2019-01" db="EMBL/GenBank/DDBJ databases">
        <title>Draft genome sequences of three monokaryotic isolates of the white-rot basidiomycete fungus Dichomitus squalens.</title>
        <authorList>
            <consortium name="DOE Joint Genome Institute"/>
            <person name="Lopez S.C."/>
            <person name="Andreopoulos B."/>
            <person name="Pangilinan J."/>
            <person name="Lipzen A."/>
            <person name="Riley R."/>
            <person name="Ahrendt S."/>
            <person name="Ng V."/>
            <person name="Barry K."/>
            <person name="Daum C."/>
            <person name="Grigoriev I.V."/>
            <person name="Hilden K.S."/>
            <person name="Makela M.R."/>
            <person name="de Vries R.P."/>
        </authorList>
    </citation>
    <scope>NUCLEOTIDE SEQUENCE [LARGE SCALE GENOMIC DNA]</scope>
    <source>
        <strain evidence="1 2">CBS 464.89</strain>
    </source>
</reference>
<organism evidence="1 2">
    <name type="scientific">Dichomitus squalens</name>
    <dbReference type="NCBI Taxonomy" id="114155"/>
    <lineage>
        <taxon>Eukaryota</taxon>
        <taxon>Fungi</taxon>
        <taxon>Dikarya</taxon>
        <taxon>Basidiomycota</taxon>
        <taxon>Agaricomycotina</taxon>
        <taxon>Agaricomycetes</taxon>
        <taxon>Polyporales</taxon>
        <taxon>Polyporaceae</taxon>
        <taxon>Dichomitus</taxon>
    </lineage>
</organism>
<proteinExistence type="predicted"/>
<dbReference type="AlphaFoldDB" id="A0A4Q9PQS4"/>
<name>A0A4Q9PQS4_9APHY</name>
<keyword evidence="2" id="KW-1185">Reference proteome</keyword>
<protein>
    <submittedName>
        <fullName evidence="1">Uncharacterized protein</fullName>
    </submittedName>
</protein>
<sequence length="180" mass="20270">MLRAFPVCRDRLEHALAFDFSPAEDIPLWRTISESLGMSTMDEVQQQNFTLARSDSGKPIEDNISSSLPRLQVSPQRSSPYLVVRYRMVQARGSMDTLFIRRQMLVRDHSLWTEYQFSLPAARWTSACLGQKEPAEAVLEEGFWNAGFLQPQDLVYRPAESLDIALVFPAGAIGPGTAHP</sequence>
<evidence type="ECO:0000313" key="1">
    <source>
        <dbReference type="EMBL" id="TBU56713.1"/>
    </source>
</evidence>
<accession>A0A4Q9PQS4</accession>
<gene>
    <name evidence="1" type="ORF">BD310DRAFT_601262</name>
</gene>
<evidence type="ECO:0000313" key="2">
    <source>
        <dbReference type="Proteomes" id="UP000292082"/>
    </source>
</evidence>